<comment type="caution">
    <text evidence="1">The sequence shown here is derived from an EMBL/GenBank/DDBJ whole genome shotgun (WGS) entry which is preliminary data.</text>
</comment>
<name>A0A9W8RL21_9HYPO</name>
<dbReference type="AlphaFoldDB" id="A0A9W8RL21"/>
<proteinExistence type="predicted"/>
<organism evidence="1 2">
    <name type="scientific">Fusarium torreyae</name>
    <dbReference type="NCBI Taxonomy" id="1237075"/>
    <lineage>
        <taxon>Eukaryota</taxon>
        <taxon>Fungi</taxon>
        <taxon>Dikarya</taxon>
        <taxon>Ascomycota</taxon>
        <taxon>Pezizomycotina</taxon>
        <taxon>Sordariomycetes</taxon>
        <taxon>Hypocreomycetidae</taxon>
        <taxon>Hypocreales</taxon>
        <taxon>Nectriaceae</taxon>
        <taxon>Fusarium</taxon>
    </lineage>
</organism>
<keyword evidence="2" id="KW-1185">Reference proteome</keyword>
<sequence>METEWREESFTALAASTTQVLANASRPRVEVHGHHEQVQTVFEDAHLEDREDCEKQARSCHEKLVRRSRKHRNNK</sequence>
<accession>A0A9W8RL21</accession>
<dbReference type="Proteomes" id="UP001152049">
    <property type="component" value="Unassembled WGS sequence"/>
</dbReference>
<reference evidence="1" key="1">
    <citation type="submission" date="2022-09" db="EMBL/GenBank/DDBJ databases">
        <title>Fusarium specimens isolated from Avocado Roots.</title>
        <authorList>
            <person name="Stajich J."/>
            <person name="Roper C."/>
            <person name="Heimlech-Rivalta G."/>
        </authorList>
    </citation>
    <scope>NUCLEOTIDE SEQUENCE</scope>
    <source>
        <strain evidence="1">CF00136</strain>
    </source>
</reference>
<evidence type="ECO:0000313" key="2">
    <source>
        <dbReference type="Proteomes" id="UP001152049"/>
    </source>
</evidence>
<dbReference type="EMBL" id="JAOQAZ010000055">
    <property type="protein sequence ID" value="KAJ4243700.1"/>
    <property type="molecule type" value="Genomic_DNA"/>
</dbReference>
<gene>
    <name evidence="1" type="ORF">NW762_014754</name>
</gene>
<protein>
    <submittedName>
        <fullName evidence="1">Uncharacterized protein</fullName>
    </submittedName>
</protein>
<evidence type="ECO:0000313" key="1">
    <source>
        <dbReference type="EMBL" id="KAJ4243700.1"/>
    </source>
</evidence>